<keyword evidence="3" id="KW-0547">Nucleotide-binding</keyword>
<keyword evidence="5" id="KW-0143">Chaperone</keyword>
<dbReference type="InterPro" id="IPR027413">
    <property type="entry name" value="GROEL-like_equatorial_sf"/>
</dbReference>
<accession>L2GPD8</accession>
<evidence type="ECO:0000256" key="1">
    <source>
        <dbReference type="ARBA" id="ARBA00002912"/>
    </source>
</evidence>
<evidence type="ECO:0000256" key="3">
    <source>
        <dbReference type="ARBA" id="ARBA00022741"/>
    </source>
</evidence>
<dbReference type="GeneID" id="19881196"/>
<dbReference type="InterPro" id="IPR002423">
    <property type="entry name" value="Cpn60/GroEL/TCP-1"/>
</dbReference>
<dbReference type="HOGENOM" id="CLU_1705619_0_0_1"/>
<dbReference type="InterPro" id="IPR027410">
    <property type="entry name" value="TCP-1-like_intermed_sf"/>
</dbReference>
<dbReference type="AlphaFoldDB" id="L2GPD8"/>
<dbReference type="RefSeq" id="XP_007603931.1">
    <property type="nucleotide sequence ID" value="XM_007603869.1"/>
</dbReference>
<dbReference type="GO" id="GO:0140662">
    <property type="term" value="F:ATP-dependent protein folding chaperone"/>
    <property type="evidence" value="ECO:0007669"/>
    <property type="project" value="InterPro"/>
</dbReference>
<dbReference type="VEuPathDB" id="MicrosporidiaDB:VICG_00479"/>
<evidence type="ECO:0000313" key="7">
    <source>
        <dbReference type="Proteomes" id="UP000011082"/>
    </source>
</evidence>
<dbReference type="InParanoid" id="L2GPD8"/>
<name>L2GPD8_VITCO</name>
<dbReference type="Pfam" id="PF00118">
    <property type="entry name" value="Cpn60_TCP1"/>
    <property type="match status" value="1"/>
</dbReference>
<dbReference type="GO" id="GO:0005524">
    <property type="term" value="F:ATP binding"/>
    <property type="evidence" value="ECO:0007669"/>
    <property type="project" value="UniProtKB-KW"/>
</dbReference>
<evidence type="ECO:0000256" key="4">
    <source>
        <dbReference type="ARBA" id="ARBA00022840"/>
    </source>
</evidence>
<evidence type="ECO:0000313" key="6">
    <source>
        <dbReference type="EMBL" id="ELA42380.1"/>
    </source>
</evidence>
<evidence type="ECO:0000256" key="2">
    <source>
        <dbReference type="ARBA" id="ARBA00011381"/>
    </source>
</evidence>
<evidence type="ECO:0000256" key="5">
    <source>
        <dbReference type="ARBA" id="ARBA00023186"/>
    </source>
</evidence>
<dbReference type="PANTHER" id="PTHR11353">
    <property type="entry name" value="CHAPERONIN"/>
    <property type="match status" value="1"/>
</dbReference>
<gene>
    <name evidence="6" type="ORF">VICG_00479</name>
</gene>
<sequence length="154" mass="17067">MLDEAERSVHDALCVLKRIKESPNCLYGGGCTETALALELSKFALEVKTKESEAIECFSRALLSIPKILADNCGFDGDEAKSLLKNDHAYRRTTYGVNVENGKTCCMREKGVIEGFEMKRRVIMAACETAQAILKIDGLVTCKPRERSHDHGCH</sequence>
<dbReference type="EMBL" id="JH370132">
    <property type="protein sequence ID" value="ELA42380.1"/>
    <property type="molecule type" value="Genomic_DNA"/>
</dbReference>
<dbReference type="Gene3D" id="1.10.560.10">
    <property type="entry name" value="GroEL-like equatorial domain"/>
    <property type="match status" value="1"/>
</dbReference>
<comment type="subunit">
    <text evidence="2">Component of the T-complex protein 1 (TCP1) complex.</text>
</comment>
<dbReference type="OMA" id="TLDQYTI"/>
<dbReference type="OrthoDB" id="10248520at2759"/>
<keyword evidence="4" id="KW-0067">ATP-binding</keyword>
<keyword evidence="7" id="KW-1185">Reference proteome</keyword>
<organism evidence="6 7">
    <name type="scientific">Vittaforma corneae (strain ATCC 50505)</name>
    <name type="common">Microsporidian parasite</name>
    <name type="synonym">Nosema corneum</name>
    <dbReference type="NCBI Taxonomy" id="993615"/>
    <lineage>
        <taxon>Eukaryota</taxon>
        <taxon>Fungi</taxon>
        <taxon>Fungi incertae sedis</taxon>
        <taxon>Microsporidia</taxon>
        <taxon>Nosematidae</taxon>
        <taxon>Vittaforma</taxon>
    </lineage>
</organism>
<proteinExistence type="predicted"/>
<dbReference type="Gene3D" id="3.30.260.10">
    <property type="entry name" value="TCP-1-like chaperonin intermediate domain"/>
    <property type="match status" value="1"/>
</dbReference>
<dbReference type="InterPro" id="IPR017998">
    <property type="entry name" value="Chaperone_TCP-1"/>
</dbReference>
<dbReference type="Proteomes" id="UP000011082">
    <property type="component" value="Unassembled WGS sequence"/>
</dbReference>
<protein>
    <submittedName>
        <fullName evidence="6">Uncharacterized protein</fullName>
    </submittedName>
</protein>
<reference evidence="7" key="1">
    <citation type="submission" date="2011-05" db="EMBL/GenBank/DDBJ databases">
        <title>The genome sequence of Vittaforma corneae strain ATCC 50505.</title>
        <authorList>
            <consortium name="The Broad Institute Genome Sequencing Platform"/>
            <person name="Cuomo C."/>
            <person name="Didier E."/>
            <person name="Bowers L."/>
            <person name="Young S.K."/>
            <person name="Zeng Q."/>
            <person name="Gargeya S."/>
            <person name="Fitzgerald M."/>
            <person name="Haas B."/>
            <person name="Abouelleil A."/>
            <person name="Alvarado L."/>
            <person name="Arachchi H.M."/>
            <person name="Berlin A."/>
            <person name="Chapman S.B."/>
            <person name="Gearin G."/>
            <person name="Goldberg J."/>
            <person name="Griggs A."/>
            <person name="Gujja S."/>
            <person name="Hansen M."/>
            <person name="Heiman D."/>
            <person name="Howarth C."/>
            <person name="Larimer J."/>
            <person name="Lui A."/>
            <person name="MacDonald P.J.P."/>
            <person name="McCowen C."/>
            <person name="Montmayeur A."/>
            <person name="Murphy C."/>
            <person name="Neiman D."/>
            <person name="Pearson M."/>
            <person name="Priest M."/>
            <person name="Roberts A."/>
            <person name="Saif S."/>
            <person name="Shea T."/>
            <person name="Sisk P."/>
            <person name="Stolte C."/>
            <person name="Sykes S."/>
            <person name="Wortman J."/>
            <person name="Nusbaum C."/>
            <person name="Birren B."/>
        </authorList>
    </citation>
    <scope>NUCLEOTIDE SEQUENCE [LARGE SCALE GENOMIC DNA]</scope>
    <source>
        <strain evidence="7">ATCC 50505</strain>
    </source>
</reference>
<comment type="function">
    <text evidence="1">Molecular chaperone; assists the folding of proteins upon ATP hydrolysis.</text>
</comment>
<dbReference type="SUPFAM" id="SSF48592">
    <property type="entry name" value="GroEL equatorial domain-like"/>
    <property type="match status" value="1"/>
</dbReference>
<dbReference type="STRING" id="993615.L2GPD8"/>